<accession>A0AAP2Q3Z3</accession>
<dbReference type="AlphaFoldDB" id="A0AAP2Q3Z3"/>
<evidence type="ECO:0000313" key="2">
    <source>
        <dbReference type="Proteomes" id="UP001198806"/>
    </source>
</evidence>
<dbReference type="RefSeq" id="WP_182318885.1">
    <property type="nucleotide sequence ID" value="NZ_BAABYH010000001.1"/>
</dbReference>
<dbReference type="EMBL" id="JAJCNI010000001">
    <property type="protein sequence ID" value="MCB6516550.1"/>
    <property type="molecule type" value="Genomic_DNA"/>
</dbReference>
<sequence>MHFSVYYRLVDLLWDHLSDEELFRRLVREALERYIDYKKEEEKNRGKE</sequence>
<comment type="caution">
    <text evidence="1">The sequence shown here is derived from an EMBL/GenBank/DDBJ whole genome shotgun (WGS) entry which is preliminary data.</text>
</comment>
<protein>
    <submittedName>
        <fullName evidence="1">Uncharacterized protein</fullName>
    </submittedName>
</protein>
<organism evidence="1 2">
    <name type="scientific">Parabacteroides distasonis</name>
    <dbReference type="NCBI Taxonomy" id="823"/>
    <lineage>
        <taxon>Bacteria</taxon>
        <taxon>Pseudomonadati</taxon>
        <taxon>Bacteroidota</taxon>
        <taxon>Bacteroidia</taxon>
        <taxon>Bacteroidales</taxon>
        <taxon>Tannerellaceae</taxon>
        <taxon>Parabacteroides</taxon>
    </lineage>
</organism>
<proteinExistence type="predicted"/>
<name>A0AAP2Q3Z3_PARDI</name>
<evidence type="ECO:0000313" key="1">
    <source>
        <dbReference type="EMBL" id="MCB6516550.1"/>
    </source>
</evidence>
<dbReference type="Proteomes" id="UP001198806">
    <property type="component" value="Unassembled WGS sequence"/>
</dbReference>
<reference evidence="1" key="1">
    <citation type="submission" date="2021-10" db="EMBL/GenBank/DDBJ databases">
        <title>Collection of gut derived symbiotic bacterial strains cultured from healthy donors.</title>
        <authorList>
            <person name="Lin H."/>
            <person name="Littmann E."/>
            <person name="Kohout C."/>
            <person name="Pamer E.G."/>
        </authorList>
    </citation>
    <scope>NUCLEOTIDE SEQUENCE</scope>
    <source>
        <strain evidence="1">DFI.2.94</strain>
    </source>
</reference>
<gene>
    <name evidence="1" type="ORF">LI194_01905</name>
</gene>